<dbReference type="GeneID" id="89928952"/>
<protein>
    <submittedName>
        <fullName evidence="1">Uncharacterized protein</fullName>
    </submittedName>
</protein>
<dbReference type="AlphaFoldDB" id="A0AAV9P5Y6"/>
<dbReference type="Proteomes" id="UP001337655">
    <property type="component" value="Unassembled WGS sequence"/>
</dbReference>
<accession>A0AAV9P5Y6</accession>
<comment type="caution">
    <text evidence="1">The sequence shown here is derived from an EMBL/GenBank/DDBJ whole genome shotgun (WGS) entry which is preliminary data.</text>
</comment>
<organism evidence="1 2">
    <name type="scientific">Saxophila tyrrhenica</name>
    <dbReference type="NCBI Taxonomy" id="1690608"/>
    <lineage>
        <taxon>Eukaryota</taxon>
        <taxon>Fungi</taxon>
        <taxon>Dikarya</taxon>
        <taxon>Ascomycota</taxon>
        <taxon>Pezizomycotina</taxon>
        <taxon>Dothideomycetes</taxon>
        <taxon>Dothideomycetidae</taxon>
        <taxon>Mycosphaerellales</taxon>
        <taxon>Extremaceae</taxon>
        <taxon>Saxophila</taxon>
    </lineage>
</organism>
<evidence type="ECO:0000313" key="2">
    <source>
        <dbReference type="Proteomes" id="UP001337655"/>
    </source>
</evidence>
<proteinExistence type="predicted"/>
<evidence type="ECO:0000313" key="1">
    <source>
        <dbReference type="EMBL" id="KAK5166887.1"/>
    </source>
</evidence>
<sequence>MSQVGEKLSFKSSSTQTHFKLSHYHHQRQHDSTTQASWIMSSSRHYVSSSRNVEAVSRPHLSPFNWLMRSSTVDYYLIPVRQSGSSTKETKDDYCRGKDRYYEQLADDMVQGKKDRDGFKALMSSARDLRDYRKWKWKREYERLYEKVEMLKRMVEDEQRRVLRRYPQ</sequence>
<gene>
    <name evidence="1" type="ORF">LTR77_007616</name>
</gene>
<keyword evidence="2" id="KW-1185">Reference proteome</keyword>
<reference evidence="1 2" key="1">
    <citation type="submission" date="2023-08" db="EMBL/GenBank/DDBJ databases">
        <title>Black Yeasts Isolated from many extreme environments.</title>
        <authorList>
            <person name="Coleine C."/>
            <person name="Stajich J.E."/>
            <person name="Selbmann L."/>
        </authorList>
    </citation>
    <scope>NUCLEOTIDE SEQUENCE [LARGE SCALE GENOMIC DNA]</scope>
    <source>
        <strain evidence="1 2">CCFEE 5935</strain>
    </source>
</reference>
<name>A0AAV9P5Y6_9PEZI</name>
<dbReference type="RefSeq" id="XP_064656695.1">
    <property type="nucleotide sequence ID" value="XM_064804853.1"/>
</dbReference>
<dbReference type="EMBL" id="JAVRRT010000012">
    <property type="protein sequence ID" value="KAK5166887.1"/>
    <property type="molecule type" value="Genomic_DNA"/>
</dbReference>